<dbReference type="EMBL" id="JAKVIN010000005">
    <property type="protein sequence ID" value="MCJ8150249.1"/>
    <property type="molecule type" value="Genomic_DNA"/>
</dbReference>
<dbReference type="InterPro" id="IPR045336">
    <property type="entry name" value="MmgE_PrpD_N"/>
</dbReference>
<geneLocation type="plasmid" evidence="4">
    <name>unnamed</name>
</geneLocation>
<comment type="caution">
    <text evidence="4">The sequence shown here is derived from an EMBL/GenBank/DDBJ whole genome shotgun (WGS) entry which is preliminary data.</text>
</comment>
<proteinExistence type="inferred from homology"/>
<dbReference type="Gene3D" id="3.30.1330.120">
    <property type="entry name" value="2-methylcitrate dehydratase PrpD"/>
    <property type="match status" value="1"/>
</dbReference>
<evidence type="ECO:0000256" key="1">
    <source>
        <dbReference type="ARBA" id="ARBA00006174"/>
    </source>
</evidence>
<evidence type="ECO:0000259" key="3">
    <source>
        <dbReference type="Pfam" id="PF19305"/>
    </source>
</evidence>
<name>A0ABT0CPF9_9HYPH</name>
<dbReference type="InterPro" id="IPR036148">
    <property type="entry name" value="MmgE/PrpD_sf"/>
</dbReference>
<evidence type="ECO:0000313" key="4">
    <source>
        <dbReference type="EMBL" id="MCJ8150249.1"/>
    </source>
</evidence>
<accession>A0ABT0CPF9</accession>
<dbReference type="Pfam" id="PF19305">
    <property type="entry name" value="MmgE_PrpD_C"/>
    <property type="match status" value="1"/>
</dbReference>
<sequence length="449" mass="48693">MSEFLRGAQLSKFVSENSFDALPNEVVEAARQALVDYLGVAIAAVNDAAASSPRKLAAQWNMPGKAQVILGGSTQPMMAALANGTMAHAMDLDDTHSQGCGHPSGPCWSTALAMAQQYDSTEAQAITAFVTGYEVMARLGGGGTFGVGRTLQVRGFHPTSMVGRMGAVAAASSILALDARQIDNAFGCVATTASGLLGSFGTHGKPFHAGKAAMDGILSAELAKEGFIGGHQLYEKQNGWLSAFLRDDTFVIPELDFIERWELLETGYKRYASCRATHTPAETAFAARPLIDGRPIERIVVYLDRTALVTAGKTNPKTGLEGRFSIPFCIAMALVGRNLGPFDFKDEITKDPEILNLLQKIETIVEPDQPEDETRLEVYLENGEKIETVSEIPFGDPRRPFTWDDHHSKFTELVSPVLGVAKTEAFFDLLKRFGEREGDLNKLRDFIAR</sequence>
<dbReference type="Proteomes" id="UP001201844">
    <property type="component" value="Unassembled WGS sequence"/>
</dbReference>
<evidence type="ECO:0000313" key="5">
    <source>
        <dbReference type="Proteomes" id="UP001201844"/>
    </source>
</evidence>
<feature type="domain" description="MmgE/PrpD C-terminal" evidence="3">
    <location>
        <begin position="271"/>
        <end position="424"/>
    </location>
</feature>
<feature type="domain" description="MmgE/PrpD N-terminal" evidence="2">
    <location>
        <begin position="9"/>
        <end position="250"/>
    </location>
</feature>
<protein>
    <submittedName>
        <fullName evidence="4">MmgE/PrpD family protein</fullName>
    </submittedName>
</protein>
<gene>
    <name evidence="4" type="ORF">MKI86_13950</name>
</gene>
<organism evidence="4 5">
    <name type="scientific">Shinella sedimenti</name>
    <dbReference type="NCBI Taxonomy" id="2919913"/>
    <lineage>
        <taxon>Bacteria</taxon>
        <taxon>Pseudomonadati</taxon>
        <taxon>Pseudomonadota</taxon>
        <taxon>Alphaproteobacteria</taxon>
        <taxon>Hyphomicrobiales</taxon>
        <taxon>Rhizobiaceae</taxon>
        <taxon>Shinella</taxon>
    </lineage>
</organism>
<dbReference type="Gene3D" id="1.10.4100.10">
    <property type="entry name" value="2-methylcitrate dehydratase PrpD"/>
    <property type="match status" value="1"/>
</dbReference>
<dbReference type="InterPro" id="IPR042188">
    <property type="entry name" value="MmgE/PrpD_sf_2"/>
</dbReference>
<dbReference type="Pfam" id="PF03972">
    <property type="entry name" value="MmgE_PrpD_N"/>
    <property type="match status" value="1"/>
</dbReference>
<evidence type="ECO:0000259" key="2">
    <source>
        <dbReference type="Pfam" id="PF03972"/>
    </source>
</evidence>
<dbReference type="SUPFAM" id="SSF103378">
    <property type="entry name" value="2-methylcitrate dehydratase PrpD"/>
    <property type="match status" value="1"/>
</dbReference>
<dbReference type="InterPro" id="IPR042183">
    <property type="entry name" value="MmgE/PrpD_sf_1"/>
</dbReference>
<comment type="similarity">
    <text evidence="1">Belongs to the PrpD family.</text>
</comment>
<reference evidence="4 5" key="1">
    <citation type="submission" date="2022-02" db="EMBL/GenBank/DDBJ databases">
        <title>Shinella B3.7 sp. nov., isolated from Sediment (Zhairuo Island).</title>
        <authorList>
            <person name="Chen G."/>
        </authorList>
    </citation>
    <scope>NUCLEOTIDE SEQUENCE [LARGE SCALE GENOMIC DNA]</scope>
    <source>
        <strain evidence="4 5">B3.7</strain>
        <plasmid evidence="4">unnamed</plasmid>
    </source>
</reference>
<dbReference type="InterPro" id="IPR005656">
    <property type="entry name" value="MmgE_PrpD"/>
</dbReference>
<dbReference type="RefSeq" id="WP_241601512.1">
    <property type="nucleotide sequence ID" value="NZ_JAKVIN010000005.1"/>
</dbReference>
<dbReference type="InterPro" id="IPR045337">
    <property type="entry name" value="MmgE_PrpD_C"/>
</dbReference>
<keyword evidence="5" id="KW-1185">Reference proteome</keyword>
<dbReference type="PANTHER" id="PTHR16943:SF8">
    <property type="entry name" value="2-METHYLCITRATE DEHYDRATASE"/>
    <property type="match status" value="1"/>
</dbReference>
<keyword evidence="4" id="KW-0614">Plasmid</keyword>
<dbReference type="PANTHER" id="PTHR16943">
    <property type="entry name" value="2-METHYLCITRATE DEHYDRATASE-RELATED"/>
    <property type="match status" value="1"/>
</dbReference>